<evidence type="ECO:0000313" key="4">
    <source>
        <dbReference type="Proteomes" id="UP001165444"/>
    </source>
</evidence>
<feature type="transmembrane region" description="Helical" evidence="1">
    <location>
        <begin position="282"/>
        <end position="304"/>
    </location>
</feature>
<dbReference type="InterPro" id="IPR052529">
    <property type="entry name" value="Bact_Transport_Assoc"/>
</dbReference>
<feature type="transmembrane region" description="Helical" evidence="1">
    <location>
        <begin position="114"/>
        <end position="132"/>
    </location>
</feature>
<evidence type="ECO:0000256" key="1">
    <source>
        <dbReference type="SAM" id="Phobius"/>
    </source>
</evidence>
<dbReference type="RefSeq" id="WP_243326264.1">
    <property type="nucleotide sequence ID" value="NZ_JAKZMM010000044.1"/>
</dbReference>
<feature type="domain" description="DUF418" evidence="2">
    <location>
        <begin position="230"/>
        <end position="390"/>
    </location>
</feature>
<feature type="transmembrane region" description="Helical" evidence="1">
    <location>
        <begin position="214"/>
        <end position="232"/>
    </location>
</feature>
<keyword evidence="1" id="KW-0812">Transmembrane</keyword>
<organism evidence="3 4">
    <name type="scientific">Parabacteroides faecalis</name>
    <dbReference type="NCBI Taxonomy" id="2924040"/>
    <lineage>
        <taxon>Bacteria</taxon>
        <taxon>Pseudomonadati</taxon>
        <taxon>Bacteroidota</taxon>
        <taxon>Bacteroidia</taxon>
        <taxon>Bacteroidales</taxon>
        <taxon>Tannerellaceae</taxon>
        <taxon>Parabacteroides</taxon>
    </lineage>
</organism>
<dbReference type="EMBL" id="JAKZMM010000044">
    <property type="protein sequence ID" value="MCJ2381827.1"/>
    <property type="molecule type" value="Genomic_DNA"/>
</dbReference>
<feature type="transmembrane region" description="Helical" evidence="1">
    <location>
        <begin position="253"/>
        <end position="276"/>
    </location>
</feature>
<evidence type="ECO:0000313" key="3">
    <source>
        <dbReference type="EMBL" id="MCJ2381827.1"/>
    </source>
</evidence>
<reference evidence="3 4" key="1">
    <citation type="submission" date="2022-03" db="EMBL/GenBank/DDBJ databases">
        <title>Parabacteroides sp. nov. isolated from swine feces.</title>
        <authorList>
            <person name="Bak J.E."/>
        </authorList>
    </citation>
    <scope>NUCLEOTIDE SEQUENCE [LARGE SCALE GENOMIC DNA]</scope>
    <source>
        <strain evidence="3 4">AGMB00274</strain>
    </source>
</reference>
<feature type="transmembrane region" description="Helical" evidence="1">
    <location>
        <begin position="139"/>
        <end position="161"/>
    </location>
</feature>
<proteinExistence type="predicted"/>
<feature type="transmembrane region" description="Helical" evidence="1">
    <location>
        <begin position="325"/>
        <end position="344"/>
    </location>
</feature>
<feature type="transmembrane region" description="Helical" evidence="1">
    <location>
        <begin position="58"/>
        <end position="79"/>
    </location>
</feature>
<feature type="transmembrane region" description="Helical" evidence="1">
    <location>
        <begin position="350"/>
        <end position="372"/>
    </location>
</feature>
<sequence>MTAIVPKKRINSIDALRGFALIGIMLLHCMERFDLTIIPEVASPFWQRVDTFVYEAMYFLFAGKSYAIFSFLFGLSFYMQMDSQAAKGYDFRARFVWRLVLLFIFGYINGLIYMGEFFIIYAVLGLFLVPLYKVPTKYLVVVMILLFLQIPAIVSFVTLLGNPTQNEPSHLNVYMNQLYATCAGIYAEGSFKDVLAFNVWNGEVAKWLWTINNYRYLQLLGLFIAGMLVGRMEIHKSEEKMIRYSRLMLPYSLAWFVVFYLIVWLLPALGVTGFALSVGTTLFKTFANLGMMMLYICGFTLLYYNHGWQKGLDRIAPVGRMSVTNYMTQSMVGVCLFYGFGANLAVQCNYLQSLCVGLLFCLVQILYSNWWIKRFYYGPMEWLWRTLTWMQRVPLVRK</sequence>
<comment type="caution">
    <text evidence="3">The sequence shown here is derived from an EMBL/GenBank/DDBJ whole genome shotgun (WGS) entry which is preliminary data.</text>
</comment>
<accession>A0ABT0C493</accession>
<protein>
    <submittedName>
        <fullName evidence="3">DUF418 domain-containing protein</fullName>
    </submittedName>
</protein>
<dbReference type="PANTHER" id="PTHR30590">
    <property type="entry name" value="INNER MEMBRANE PROTEIN"/>
    <property type="match status" value="1"/>
</dbReference>
<dbReference type="Pfam" id="PF04235">
    <property type="entry name" value="DUF418"/>
    <property type="match status" value="1"/>
</dbReference>
<dbReference type="PANTHER" id="PTHR30590:SF2">
    <property type="entry name" value="INNER MEMBRANE PROTEIN"/>
    <property type="match status" value="1"/>
</dbReference>
<name>A0ABT0C493_9BACT</name>
<dbReference type="Proteomes" id="UP001165444">
    <property type="component" value="Unassembled WGS sequence"/>
</dbReference>
<gene>
    <name evidence="3" type="ORF">MUN53_14640</name>
</gene>
<keyword evidence="1" id="KW-1133">Transmembrane helix</keyword>
<evidence type="ECO:0000259" key="2">
    <source>
        <dbReference type="Pfam" id="PF04235"/>
    </source>
</evidence>
<dbReference type="InterPro" id="IPR007349">
    <property type="entry name" value="DUF418"/>
</dbReference>
<keyword evidence="4" id="KW-1185">Reference proteome</keyword>
<keyword evidence="1" id="KW-0472">Membrane</keyword>